<reference evidence="1 2" key="1">
    <citation type="journal article" date="2018" name="Mol. Plant">
        <title>The genome of Artemisia annua provides insight into the evolution of Asteraceae family and artemisinin biosynthesis.</title>
        <authorList>
            <person name="Shen Q."/>
            <person name="Zhang L."/>
            <person name="Liao Z."/>
            <person name="Wang S."/>
            <person name="Yan T."/>
            <person name="Shi P."/>
            <person name="Liu M."/>
            <person name="Fu X."/>
            <person name="Pan Q."/>
            <person name="Wang Y."/>
            <person name="Lv Z."/>
            <person name="Lu X."/>
            <person name="Zhang F."/>
            <person name="Jiang W."/>
            <person name="Ma Y."/>
            <person name="Chen M."/>
            <person name="Hao X."/>
            <person name="Li L."/>
            <person name="Tang Y."/>
            <person name="Lv G."/>
            <person name="Zhou Y."/>
            <person name="Sun X."/>
            <person name="Brodelius P.E."/>
            <person name="Rose J.K.C."/>
            <person name="Tang K."/>
        </authorList>
    </citation>
    <scope>NUCLEOTIDE SEQUENCE [LARGE SCALE GENOMIC DNA]</scope>
    <source>
        <strain evidence="2">cv. Huhao1</strain>
        <tissue evidence="1">Leaf</tissue>
    </source>
</reference>
<gene>
    <name evidence="1" type="ORF">CTI12_AA545040</name>
</gene>
<comment type="caution">
    <text evidence="1">The sequence shown here is derived from an EMBL/GenBank/DDBJ whole genome shotgun (WGS) entry which is preliminary data.</text>
</comment>
<proteinExistence type="predicted"/>
<dbReference type="STRING" id="35608.A0A2U1L0K3"/>
<dbReference type="AlphaFoldDB" id="A0A2U1L0K3"/>
<keyword evidence="2" id="KW-1185">Reference proteome</keyword>
<dbReference type="EMBL" id="PKPP01012333">
    <property type="protein sequence ID" value="PWA42547.1"/>
    <property type="molecule type" value="Genomic_DNA"/>
</dbReference>
<accession>A0A2U1L0K3</accession>
<name>A0A2U1L0K3_ARTAN</name>
<protein>
    <submittedName>
        <fullName evidence="1">MTP</fullName>
    </submittedName>
</protein>
<sequence length="96" mass="10391">MEDQRPEHVDISLDVSAEENRFAATKVCKGAPCGFSDARTSSNEAKERFASMWKLWAGISVGLKPTVLRFLTDAAHLLSDVAAFGIPDVAPLDDVV</sequence>
<evidence type="ECO:0000313" key="1">
    <source>
        <dbReference type="EMBL" id="PWA42547.1"/>
    </source>
</evidence>
<dbReference type="OrthoDB" id="9944568at2759"/>
<organism evidence="1 2">
    <name type="scientific">Artemisia annua</name>
    <name type="common">Sweet wormwood</name>
    <dbReference type="NCBI Taxonomy" id="35608"/>
    <lineage>
        <taxon>Eukaryota</taxon>
        <taxon>Viridiplantae</taxon>
        <taxon>Streptophyta</taxon>
        <taxon>Embryophyta</taxon>
        <taxon>Tracheophyta</taxon>
        <taxon>Spermatophyta</taxon>
        <taxon>Magnoliopsida</taxon>
        <taxon>eudicotyledons</taxon>
        <taxon>Gunneridae</taxon>
        <taxon>Pentapetalae</taxon>
        <taxon>asterids</taxon>
        <taxon>campanulids</taxon>
        <taxon>Asterales</taxon>
        <taxon>Asteraceae</taxon>
        <taxon>Asteroideae</taxon>
        <taxon>Anthemideae</taxon>
        <taxon>Artemisiinae</taxon>
        <taxon>Artemisia</taxon>
    </lineage>
</organism>
<dbReference type="Proteomes" id="UP000245207">
    <property type="component" value="Unassembled WGS sequence"/>
</dbReference>
<evidence type="ECO:0000313" key="2">
    <source>
        <dbReference type="Proteomes" id="UP000245207"/>
    </source>
</evidence>